<organism evidence="2 3">
    <name type="scientific">Fimbriiglobus ruber</name>
    <dbReference type="NCBI Taxonomy" id="1908690"/>
    <lineage>
        <taxon>Bacteria</taxon>
        <taxon>Pseudomonadati</taxon>
        <taxon>Planctomycetota</taxon>
        <taxon>Planctomycetia</taxon>
        <taxon>Gemmatales</taxon>
        <taxon>Gemmataceae</taxon>
        <taxon>Fimbriiglobus</taxon>
    </lineage>
</organism>
<proteinExistence type="predicted"/>
<keyword evidence="3" id="KW-1185">Reference proteome</keyword>
<protein>
    <submittedName>
        <fullName evidence="2">Uncharacterized protein</fullName>
    </submittedName>
</protein>
<gene>
    <name evidence="2" type="ORF">FRUB_09000</name>
</gene>
<name>A0A225DJW3_9BACT</name>
<evidence type="ECO:0000313" key="2">
    <source>
        <dbReference type="EMBL" id="OWK36437.1"/>
    </source>
</evidence>
<dbReference type="AlphaFoldDB" id="A0A225DJW3"/>
<evidence type="ECO:0000256" key="1">
    <source>
        <dbReference type="SAM" id="MobiDB-lite"/>
    </source>
</evidence>
<sequence>MFERFDPKFCCAFLTGPAGVGVLTPEQRTQPERTHKREAPRSKDRRKVVRGCQVCRKLISPWSNF</sequence>
<evidence type="ECO:0000313" key="3">
    <source>
        <dbReference type="Proteomes" id="UP000214646"/>
    </source>
</evidence>
<comment type="caution">
    <text evidence="2">The sequence shown here is derived from an EMBL/GenBank/DDBJ whole genome shotgun (WGS) entry which is preliminary data.</text>
</comment>
<accession>A0A225DJW3</accession>
<feature type="compositionally biased region" description="Basic and acidic residues" evidence="1">
    <location>
        <begin position="29"/>
        <end position="42"/>
    </location>
</feature>
<reference evidence="3" key="1">
    <citation type="submission" date="2017-06" db="EMBL/GenBank/DDBJ databases">
        <title>Genome analysis of Fimbriiglobus ruber SP5, the first member of the order Planctomycetales with confirmed chitinolytic capability.</title>
        <authorList>
            <person name="Ravin N.V."/>
            <person name="Rakitin A.L."/>
            <person name="Ivanova A.A."/>
            <person name="Beletsky A.V."/>
            <person name="Kulichevskaya I.S."/>
            <person name="Mardanov A.V."/>
            <person name="Dedysh S.N."/>
        </authorList>
    </citation>
    <scope>NUCLEOTIDE SEQUENCE [LARGE SCALE GENOMIC DNA]</scope>
    <source>
        <strain evidence="3">SP5</strain>
    </source>
</reference>
<dbReference type="Proteomes" id="UP000214646">
    <property type="component" value="Unassembled WGS sequence"/>
</dbReference>
<dbReference type="EMBL" id="NIDE01000017">
    <property type="protein sequence ID" value="OWK36437.1"/>
    <property type="molecule type" value="Genomic_DNA"/>
</dbReference>
<feature type="region of interest" description="Disordered" evidence="1">
    <location>
        <begin position="22"/>
        <end position="45"/>
    </location>
</feature>